<name>A0A9W8DNA4_9FUNG</name>
<evidence type="ECO:0000256" key="9">
    <source>
        <dbReference type="ARBA" id="ARBA00022842"/>
    </source>
</evidence>
<evidence type="ECO:0000256" key="2">
    <source>
        <dbReference type="ARBA" id="ARBA00008276"/>
    </source>
</evidence>
<evidence type="ECO:0000256" key="10">
    <source>
        <dbReference type="ARBA" id="ARBA00030592"/>
    </source>
</evidence>
<dbReference type="SUPFAM" id="SSF53244">
    <property type="entry name" value="MurD-like peptide ligases, peptide-binding domain"/>
    <property type="match status" value="1"/>
</dbReference>
<gene>
    <name evidence="13" type="primary">MET7_2</name>
    <name evidence="13" type="ORF">IWQ60_010081</name>
</gene>
<dbReference type="PROSITE" id="PS01012">
    <property type="entry name" value="FOLYLPOLYGLU_SYNT_2"/>
    <property type="match status" value="1"/>
</dbReference>
<dbReference type="EC" id="6.3.2.17" evidence="3"/>
<dbReference type="SUPFAM" id="SSF53623">
    <property type="entry name" value="MurD-like peptide ligases, catalytic domain"/>
    <property type="match status" value="1"/>
</dbReference>
<evidence type="ECO:0000256" key="1">
    <source>
        <dbReference type="ARBA" id="ARBA00005150"/>
    </source>
</evidence>
<evidence type="ECO:0000256" key="6">
    <source>
        <dbReference type="ARBA" id="ARBA00022723"/>
    </source>
</evidence>
<dbReference type="GO" id="GO:0005829">
    <property type="term" value="C:cytosol"/>
    <property type="evidence" value="ECO:0007669"/>
    <property type="project" value="TreeGrafter"/>
</dbReference>
<keyword evidence="6" id="KW-0479">Metal-binding</keyword>
<evidence type="ECO:0000256" key="5">
    <source>
        <dbReference type="ARBA" id="ARBA00022598"/>
    </source>
</evidence>
<protein>
    <recommendedName>
        <fullName evidence="3">tetrahydrofolate synthase</fullName>
        <ecNumber evidence="3">6.3.2.17</ecNumber>
    </recommendedName>
    <alternativeName>
        <fullName evidence="11">Folylpoly-gamma-glutamate synthetase</fullName>
    </alternativeName>
    <alternativeName>
        <fullName evidence="10">Tetrahydrofolylpolyglutamate synthase</fullName>
    </alternativeName>
</protein>
<dbReference type="OrthoDB" id="5212574at2759"/>
<dbReference type="PANTHER" id="PTHR11136">
    <property type="entry name" value="FOLYLPOLYGLUTAMATE SYNTHASE-RELATED"/>
    <property type="match status" value="1"/>
</dbReference>
<dbReference type="GO" id="GO:0006730">
    <property type="term" value="P:one-carbon metabolic process"/>
    <property type="evidence" value="ECO:0007669"/>
    <property type="project" value="UniProtKB-KW"/>
</dbReference>
<dbReference type="InterPro" id="IPR036615">
    <property type="entry name" value="Mur_ligase_C_dom_sf"/>
</dbReference>
<keyword evidence="4" id="KW-0554">One-carbon metabolism</keyword>
<keyword evidence="14" id="KW-1185">Reference proteome</keyword>
<evidence type="ECO:0000313" key="13">
    <source>
        <dbReference type="EMBL" id="KAJ1911563.1"/>
    </source>
</evidence>
<accession>A0A9W8DNA4</accession>
<comment type="caution">
    <text evidence="13">The sequence shown here is derived from an EMBL/GenBank/DDBJ whole genome shotgun (WGS) entry which is preliminary data.</text>
</comment>
<comment type="pathway">
    <text evidence="1">Cofactor biosynthesis; tetrahydrofolylpolyglutamate biosynthesis.</text>
</comment>
<comment type="similarity">
    <text evidence="2">Belongs to the folylpolyglutamate synthase family.</text>
</comment>
<dbReference type="Gene3D" id="3.40.1190.10">
    <property type="entry name" value="Mur-like, catalytic domain"/>
    <property type="match status" value="1"/>
</dbReference>
<keyword evidence="5 13" id="KW-0436">Ligase</keyword>
<evidence type="ECO:0000256" key="11">
    <source>
        <dbReference type="ARBA" id="ARBA00030876"/>
    </source>
</evidence>
<dbReference type="GO" id="GO:0005524">
    <property type="term" value="F:ATP binding"/>
    <property type="evidence" value="ECO:0007669"/>
    <property type="project" value="UniProtKB-KW"/>
</dbReference>
<evidence type="ECO:0000256" key="7">
    <source>
        <dbReference type="ARBA" id="ARBA00022741"/>
    </source>
</evidence>
<dbReference type="Gene3D" id="3.90.190.20">
    <property type="entry name" value="Mur ligase, C-terminal domain"/>
    <property type="match status" value="1"/>
</dbReference>
<comment type="catalytic activity">
    <reaction evidence="12">
        <text>(6S)-5,6,7,8-tetrahydrofolyl-(gamma-L-Glu)(n) + L-glutamate + ATP = (6S)-5,6,7,8-tetrahydrofolyl-(gamma-L-Glu)(n+1) + ADP + phosphate + H(+)</text>
        <dbReference type="Rhea" id="RHEA:10580"/>
        <dbReference type="Rhea" id="RHEA-COMP:14738"/>
        <dbReference type="Rhea" id="RHEA-COMP:14740"/>
        <dbReference type="ChEBI" id="CHEBI:15378"/>
        <dbReference type="ChEBI" id="CHEBI:29985"/>
        <dbReference type="ChEBI" id="CHEBI:30616"/>
        <dbReference type="ChEBI" id="CHEBI:43474"/>
        <dbReference type="ChEBI" id="CHEBI:141005"/>
        <dbReference type="ChEBI" id="CHEBI:456216"/>
        <dbReference type="EC" id="6.3.2.17"/>
    </reaction>
</comment>
<dbReference type="InterPro" id="IPR001645">
    <property type="entry name" value="Folylpolyglutamate_synth"/>
</dbReference>
<dbReference type="Proteomes" id="UP001150569">
    <property type="component" value="Unassembled WGS sequence"/>
</dbReference>
<proteinExistence type="inferred from homology"/>
<keyword evidence="8" id="KW-0067">ATP-binding</keyword>
<dbReference type="GO" id="GO:0004326">
    <property type="term" value="F:tetrahydrofolylpolyglutamate synthase activity"/>
    <property type="evidence" value="ECO:0007669"/>
    <property type="project" value="UniProtKB-EC"/>
</dbReference>
<evidence type="ECO:0000313" key="14">
    <source>
        <dbReference type="Proteomes" id="UP001150569"/>
    </source>
</evidence>
<organism evidence="13 14">
    <name type="scientific">Tieghemiomyces parasiticus</name>
    <dbReference type="NCBI Taxonomy" id="78921"/>
    <lineage>
        <taxon>Eukaryota</taxon>
        <taxon>Fungi</taxon>
        <taxon>Fungi incertae sedis</taxon>
        <taxon>Zoopagomycota</taxon>
        <taxon>Kickxellomycotina</taxon>
        <taxon>Dimargaritomycetes</taxon>
        <taxon>Dimargaritales</taxon>
        <taxon>Dimargaritaceae</taxon>
        <taxon>Tieghemiomyces</taxon>
    </lineage>
</organism>
<dbReference type="AlphaFoldDB" id="A0A9W8DNA4"/>
<dbReference type="InterPro" id="IPR018109">
    <property type="entry name" value="Folylpolyglutamate_synth_CS"/>
</dbReference>
<reference evidence="13" key="1">
    <citation type="submission" date="2022-07" db="EMBL/GenBank/DDBJ databases">
        <title>Phylogenomic reconstructions and comparative analyses of Kickxellomycotina fungi.</title>
        <authorList>
            <person name="Reynolds N.K."/>
            <person name="Stajich J.E."/>
            <person name="Barry K."/>
            <person name="Grigoriev I.V."/>
            <person name="Crous P."/>
            <person name="Smith M.E."/>
        </authorList>
    </citation>
    <scope>NUCLEOTIDE SEQUENCE</scope>
    <source>
        <strain evidence="13">RSA 861</strain>
    </source>
</reference>
<evidence type="ECO:0000256" key="8">
    <source>
        <dbReference type="ARBA" id="ARBA00022840"/>
    </source>
</evidence>
<keyword evidence="9" id="KW-0460">Magnesium</keyword>
<dbReference type="InterPro" id="IPR036565">
    <property type="entry name" value="Mur-like_cat_sf"/>
</dbReference>
<dbReference type="EMBL" id="JANBPT010000918">
    <property type="protein sequence ID" value="KAJ1911563.1"/>
    <property type="molecule type" value="Genomic_DNA"/>
</dbReference>
<evidence type="ECO:0000256" key="12">
    <source>
        <dbReference type="ARBA" id="ARBA00047493"/>
    </source>
</evidence>
<sequence>MRDYQSAVRDLNTLQTNATVLANQARVGFPAYGTGLANMKVHLDRLGYQPSDLNRLNVIHVAGTKGKGSTSVYCESILRRLPRGSSDETPLRVGVYTSPHLIQARERIRLGGKPVAESLFAKYFYEVWDAVIAERMDVVVLEVGIGGRYDSTNLVPKPVVCGITSLGLDHQTVLGNTLAEIAAQKAGIAKPGVPLICVPQPVEAREAIERVAKEEKAFLAWLIPNLIYRTIPLGIQGAHQALNAQLAAALATHWVRGSSLRHPAVERALAALTGAGPQIPPFIAEGITEARWPGRSQVVREPESNLTWYLDGAHTKESMEACATWFTATASAEPPVPTVLIFNCSRGRASGGMLQALGRHVLPRISITAAVFCPNLTQRSDGQNYNVNIGAELPDQHEHRAIWDALCAETAVACTTAVAPTIQAAVDWARAQAPADRPSQIFVTGSLHLVGGVLDILDVPLFDE</sequence>
<keyword evidence="7" id="KW-0547">Nucleotide-binding</keyword>
<evidence type="ECO:0000256" key="3">
    <source>
        <dbReference type="ARBA" id="ARBA00013025"/>
    </source>
</evidence>
<evidence type="ECO:0000256" key="4">
    <source>
        <dbReference type="ARBA" id="ARBA00022563"/>
    </source>
</evidence>
<dbReference type="NCBIfam" id="TIGR01499">
    <property type="entry name" value="folC"/>
    <property type="match status" value="1"/>
</dbReference>
<dbReference type="PANTHER" id="PTHR11136:SF5">
    <property type="entry name" value="FOLYLPOLYGLUTAMATE SYNTHASE, MITOCHONDRIAL"/>
    <property type="match status" value="1"/>
</dbReference>
<dbReference type="GO" id="GO:0046872">
    <property type="term" value="F:metal ion binding"/>
    <property type="evidence" value="ECO:0007669"/>
    <property type="project" value="UniProtKB-KW"/>
</dbReference>
<dbReference type="GO" id="GO:0005739">
    <property type="term" value="C:mitochondrion"/>
    <property type="evidence" value="ECO:0007669"/>
    <property type="project" value="TreeGrafter"/>
</dbReference>